<evidence type="ECO:0000313" key="10">
    <source>
        <dbReference type="EMBL" id="CAD5111291.1"/>
    </source>
</evidence>
<feature type="transmembrane region" description="Helical" evidence="7">
    <location>
        <begin position="712"/>
        <end position="732"/>
    </location>
</feature>
<keyword evidence="5" id="KW-0862">Zinc</keyword>
<dbReference type="GO" id="GO:0016020">
    <property type="term" value="C:membrane"/>
    <property type="evidence" value="ECO:0007669"/>
    <property type="project" value="UniProtKB-SubCell"/>
</dbReference>
<evidence type="ECO:0000256" key="7">
    <source>
        <dbReference type="SAM" id="Phobius"/>
    </source>
</evidence>
<feature type="domain" description="C2H2-type" evidence="8">
    <location>
        <begin position="117"/>
        <end position="145"/>
    </location>
</feature>
<dbReference type="FunFam" id="3.30.160.60:FF:000446">
    <property type="entry name" value="Zinc finger protein"/>
    <property type="match status" value="1"/>
</dbReference>
<feature type="transmembrane region" description="Helical" evidence="7">
    <location>
        <begin position="973"/>
        <end position="991"/>
    </location>
</feature>
<feature type="transmembrane region" description="Helical" evidence="7">
    <location>
        <begin position="799"/>
        <end position="820"/>
    </location>
</feature>
<dbReference type="PROSITE" id="PS50157">
    <property type="entry name" value="ZINC_FINGER_C2H2_2"/>
    <property type="match status" value="3"/>
</dbReference>
<evidence type="ECO:0000256" key="5">
    <source>
        <dbReference type="ARBA" id="ARBA00022833"/>
    </source>
</evidence>
<dbReference type="InterPro" id="IPR036236">
    <property type="entry name" value="Znf_C2H2_sf"/>
</dbReference>
<feature type="transmembrane region" description="Helical" evidence="7">
    <location>
        <begin position="353"/>
        <end position="374"/>
    </location>
</feature>
<feature type="transmembrane region" description="Helical" evidence="7">
    <location>
        <begin position="917"/>
        <end position="937"/>
    </location>
</feature>
<dbReference type="SUPFAM" id="SSF103473">
    <property type="entry name" value="MFS general substrate transporter"/>
    <property type="match status" value="2"/>
</dbReference>
<feature type="domain" description="C2H2-type" evidence="8">
    <location>
        <begin position="88"/>
        <end position="116"/>
    </location>
</feature>
<dbReference type="InterPro" id="IPR020846">
    <property type="entry name" value="MFS_dom"/>
</dbReference>
<dbReference type="PANTHER" id="PTHR11360:SF260">
    <property type="entry name" value="MFS DOMAIN-CONTAINING PROTEIN"/>
    <property type="match status" value="1"/>
</dbReference>
<keyword evidence="7" id="KW-0812">Transmembrane</keyword>
<dbReference type="Pfam" id="PF00096">
    <property type="entry name" value="zf-C2H2"/>
    <property type="match status" value="3"/>
</dbReference>
<feature type="domain" description="Major facilitator superfamily (MFS) profile" evidence="9">
    <location>
        <begin position="259"/>
        <end position="653"/>
    </location>
</feature>
<evidence type="ECO:0000256" key="1">
    <source>
        <dbReference type="ARBA" id="ARBA00004141"/>
    </source>
</evidence>
<dbReference type="Gene3D" id="3.30.160.60">
    <property type="entry name" value="Classic Zinc Finger"/>
    <property type="match status" value="3"/>
</dbReference>
<dbReference type="PROSITE" id="PS50850">
    <property type="entry name" value="MFS"/>
    <property type="match status" value="2"/>
</dbReference>
<feature type="transmembrane region" description="Helical" evidence="7">
    <location>
        <begin position="943"/>
        <end position="961"/>
    </location>
</feature>
<evidence type="ECO:0000313" key="11">
    <source>
        <dbReference type="Proteomes" id="UP000549394"/>
    </source>
</evidence>
<feature type="transmembrane region" description="Helical" evidence="7">
    <location>
        <begin position="532"/>
        <end position="552"/>
    </location>
</feature>
<evidence type="ECO:0000256" key="3">
    <source>
        <dbReference type="ARBA" id="ARBA00022737"/>
    </source>
</evidence>
<accession>A0A7I8V7Y2</accession>
<evidence type="ECO:0000259" key="9">
    <source>
        <dbReference type="PROSITE" id="PS50850"/>
    </source>
</evidence>
<feature type="transmembrane region" description="Helical" evidence="7">
    <location>
        <begin position="558"/>
        <end position="581"/>
    </location>
</feature>
<feature type="transmembrane region" description="Helical" evidence="7">
    <location>
        <begin position="412"/>
        <end position="436"/>
    </location>
</feature>
<gene>
    <name evidence="10" type="ORF">DGYR_LOCUS608</name>
</gene>
<feature type="transmembrane region" description="Helical" evidence="7">
    <location>
        <begin position="386"/>
        <end position="406"/>
    </location>
</feature>
<dbReference type="FunFam" id="3.30.160.60:FF:000624">
    <property type="entry name" value="zinc finger protein 697"/>
    <property type="match status" value="1"/>
</dbReference>
<dbReference type="PROSITE" id="PS00028">
    <property type="entry name" value="ZINC_FINGER_C2H2_1"/>
    <property type="match status" value="3"/>
</dbReference>
<comment type="subcellular location">
    <subcellularLocation>
        <location evidence="1">Membrane</location>
        <topology evidence="1">Multi-pass membrane protein</topology>
    </subcellularLocation>
</comment>
<feature type="transmembrane region" description="Helical" evidence="7">
    <location>
        <begin position="327"/>
        <end position="347"/>
    </location>
</feature>
<dbReference type="GO" id="GO:0008270">
    <property type="term" value="F:zinc ion binding"/>
    <property type="evidence" value="ECO:0007669"/>
    <property type="project" value="UniProtKB-KW"/>
</dbReference>
<feature type="transmembrane region" description="Helical" evidence="7">
    <location>
        <begin position="850"/>
        <end position="873"/>
    </location>
</feature>
<dbReference type="OrthoDB" id="3561125at2759"/>
<evidence type="ECO:0000259" key="8">
    <source>
        <dbReference type="PROSITE" id="PS50157"/>
    </source>
</evidence>
<dbReference type="SUPFAM" id="SSF57667">
    <property type="entry name" value="beta-beta-alpha zinc fingers"/>
    <property type="match status" value="2"/>
</dbReference>
<keyword evidence="3" id="KW-0677">Repeat</keyword>
<feature type="transmembrane region" description="Helical" evidence="7">
    <location>
        <begin position="467"/>
        <end position="488"/>
    </location>
</feature>
<dbReference type="GO" id="GO:0008028">
    <property type="term" value="F:monocarboxylic acid transmembrane transporter activity"/>
    <property type="evidence" value="ECO:0007669"/>
    <property type="project" value="TreeGrafter"/>
</dbReference>
<dbReference type="InterPro" id="IPR013087">
    <property type="entry name" value="Znf_C2H2_type"/>
</dbReference>
<dbReference type="Pfam" id="PF07690">
    <property type="entry name" value="MFS_1"/>
    <property type="match status" value="2"/>
</dbReference>
<feature type="transmembrane region" description="Helical" evidence="7">
    <location>
        <begin position="643"/>
        <end position="670"/>
    </location>
</feature>
<dbReference type="InterPro" id="IPR011701">
    <property type="entry name" value="MFS"/>
</dbReference>
<evidence type="ECO:0000256" key="2">
    <source>
        <dbReference type="ARBA" id="ARBA00022723"/>
    </source>
</evidence>
<keyword evidence="7" id="KW-1133">Transmembrane helix</keyword>
<dbReference type="AlphaFoldDB" id="A0A7I8V7Y2"/>
<dbReference type="Proteomes" id="UP000549394">
    <property type="component" value="Unassembled WGS sequence"/>
</dbReference>
<dbReference type="EMBL" id="CAJFCJ010000001">
    <property type="protein sequence ID" value="CAD5111291.1"/>
    <property type="molecule type" value="Genomic_DNA"/>
</dbReference>
<feature type="domain" description="Major facilitator superfamily (MFS) profile" evidence="9">
    <location>
        <begin position="644"/>
        <end position="1032"/>
    </location>
</feature>
<comment type="caution">
    <text evidence="10">The sequence shown here is derived from an EMBL/GenBank/DDBJ whole genome shotgun (WGS) entry which is preliminary data.</text>
</comment>
<feature type="domain" description="C2H2-type" evidence="8">
    <location>
        <begin position="59"/>
        <end position="87"/>
    </location>
</feature>
<evidence type="ECO:0000256" key="4">
    <source>
        <dbReference type="ARBA" id="ARBA00022771"/>
    </source>
</evidence>
<name>A0A7I8V7Y2_9ANNE</name>
<sequence>MTLLTGDSNNNPVMLTNNANQAHDDGGLIVLDKLTSKGFSWKRDLKRHISDVHLKLKPFTCDKCGKSFAQKSKLKAHISSFHEGNRPYKCETCNIAFSLKKDLNRHISGVHMNIRPFKCDVCQKSFGRKIHLERHTSSIHLNRRPFKCELCGFAGVNTLTRLIWNGVSVIFFNDVESNERFKVMDGKGNTQISNNFGHTATMVNDKGEKSVFYLSSHSQSEKMMDKENLTDESVKFEKNPIQEPKTLKKEELKIWKFHPIVILISATIIESISSCMFSAYGILMLAIVDATGERTGYISWFGGIAGFSMGVSSVLVGTLIEVLGCRVVIAIGALIFVAGHVFCAFTSNTLMLIIVLGLSQGLGTSCLYITPYVIVAQWFDRKRSVALSVVSFGMGFGMLAWSPIAAFFIDMYFWRGALLIIAGIFLNGMVLGLLLIQPPSTKPKKMLDAKQGFIKLFDRRLLRNKEFIFVMFAFLFVFFGHNSIYAFLPKRTADFGTSRVQASLTITFANIVSCICRLLIGFLTELKYFDKMVMFILSIFVAGVSTIMTIFVENFIGISLYAAGFGCATGVYIAMNIPVLIKLCGTEFVSQTTGWNMFIAGLALTTARTISGWMYDITNDSSDNGMKIPEDKLIRVDENVKRYAYVILVLSFTLQALSGCMFSTYGVLLVNIADSTEVNTGFISWFGGIASLSLGLSSVSTGIMIDLFGSKITVFIGAIIFLLGHVVCAFVNNLYVVIIILGLSQGYGTSAFQVTSFIITTRWFTKRRSFALSFLAGGLGLGMLSWGPLAAYLADIYGWRGTLLLLGAIFSNGAFLAMLLKEPRETLKTNALSIKQTILKLFNKELTRSLLFFTYISVIGFVHFSYNVLIALLPRKIVDMGGSNLLGGLMITIVTGSSTVLRFIVGVCADKPYFNTLFIYLTSVLVAGISSICTMFIPNVFGFIVFAVIFGSSSGIFIALNIPLPIQIFGVKWVSHVTSWNILVIGLFSSVSRTLSGRIYDLTNNATICFVFSGFVQIVAAVLILIVIILIRKKKNMNNVINDRPLE</sequence>
<dbReference type="PANTHER" id="PTHR11360">
    <property type="entry name" value="MONOCARBOXYLATE TRANSPORTER"/>
    <property type="match status" value="1"/>
</dbReference>
<dbReference type="InterPro" id="IPR050327">
    <property type="entry name" value="Proton-linked_MCT"/>
</dbReference>
<organism evidence="10 11">
    <name type="scientific">Dimorphilus gyrociliatus</name>
    <dbReference type="NCBI Taxonomy" id="2664684"/>
    <lineage>
        <taxon>Eukaryota</taxon>
        <taxon>Metazoa</taxon>
        <taxon>Spiralia</taxon>
        <taxon>Lophotrochozoa</taxon>
        <taxon>Annelida</taxon>
        <taxon>Polychaeta</taxon>
        <taxon>Polychaeta incertae sedis</taxon>
        <taxon>Dinophilidae</taxon>
        <taxon>Dimorphilus</taxon>
    </lineage>
</organism>
<reference evidence="10 11" key="1">
    <citation type="submission" date="2020-08" db="EMBL/GenBank/DDBJ databases">
        <authorList>
            <person name="Hejnol A."/>
        </authorList>
    </citation>
    <scope>NUCLEOTIDE SEQUENCE [LARGE SCALE GENOMIC DNA]</scope>
</reference>
<keyword evidence="11" id="KW-1185">Reference proteome</keyword>
<dbReference type="SMART" id="SM00355">
    <property type="entry name" value="ZnF_C2H2"/>
    <property type="match status" value="3"/>
</dbReference>
<feature type="transmembrane region" description="Helical" evidence="7">
    <location>
        <begin position="885"/>
        <end position="905"/>
    </location>
</feature>
<dbReference type="Gene3D" id="1.20.1250.20">
    <property type="entry name" value="MFS general substrate transporter like domains"/>
    <property type="match status" value="3"/>
</dbReference>
<protein>
    <submittedName>
        <fullName evidence="10">DgyrCDS612</fullName>
    </submittedName>
</protein>
<evidence type="ECO:0000256" key="6">
    <source>
        <dbReference type="PROSITE-ProRule" id="PRU00042"/>
    </source>
</evidence>
<feature type="transmembrane region" description="Helical" evidence="7">
    <location>
        <begin position="771"/>
        <end position="793"/>
    </location>
</feature>
<keyword evidence="7" id="KW-0472">Membrane</keyword>
<keyword evidence="4 6" id="KW-0863">Zinc-finger</keyword>
<feature type="transmembrane region" description="Helical" evidence="7">
    <location>
        <begin position="500"/>
        <end position="520"/>
    </location>
</feature>
<feature type="transmembrane region" description="Helical" evidence="7">
    <location>
        <begin position="1011"/>
        <end position="1031"/>
    </location>
</feature>
<feature type="transmembrane region" description="Helical" evidence="7">
    <location>
        <begin position="260"/>
        <end position="288"/>
    </location>
</feature>
<dbReference type="InterPro" id="IPR036259">
    <property type="entry name" value="MFS_trans_sf"/>
</dbReference>
<feature type="transmembrane region" description="Helical" evidence="7">
    <location>
        <begin position="300"/>
        <end position="320"/>
    </location>
</feature>
<keyword evidence="2" id="KW-0479">Metal-binding</keyword>
<proteinExistence type="predicted"/>
<feature type="transmembrane region" description="Helical" evidence="7">
    <location>
        <begin position="682"/>
        <end position="705"/>
    </location>
</feature>